<dbReference type="Pfam" id="PF13195">
    <property type="entry name" value="DUF4011"/>
    <property type="match status" value="1"/>
</dbReference>
<dbReference type="SUPFAM" id="SSF52980">
    <property type="entry name" value="Restriction endonuclease-like"/>
    <property type="match status" value="1"/>
</dbReference>
<dbReference type="InterPro" id="IPR049468">
    <property type="entry name" value="Restrct_endonuc-II-like_dom"/>
</dbReference>
<name>A0A2Z3HYR4_9CAUL</name>
<feature type="domain" description="Restriction endonuclease type II-like" evidence="4">
    <location>
        <begin position="1713"/>
        <end position="1808"/>
    </location>
</feature>
<dbReference type="RefSeq" id="WP_110450496.1">
    <property type="nucleotide sequence ID" value="NZ_CP029479.1"/>
</dbReference>
<dbReference type="PANTHER" id="PTHR10887">
    <property type="entry name" value="DNA2/NAM7 HELICASE FAMILY"/>
    <property type="match status" value="1"/>
</dbReference>
<dbReference type="Gene3D" id="3.40.50.300">
    <property type="entry name" value="P-loop containing nucleotide triphosphate hydrolases"/>
    <property type="match status" value="3"/>
</dbReference>
<dbReference type="KEGG" id="phb:HYN04_09260"/>
<evidence type="ECO:0000259" key="2">
    <source>
        <dbReference type="Pfam" id="PF13086"/>
    </source>
</evidence>
<dbReference type="OrthoDB" id="9757917at2"/>
<organism evidence="5 6">
    <name type="scientific">Phenylobacterium parvum</name>
    <dbReference type="NCBI Taxonomy" id="2201350"/>
    <lineage>
        <taxon>Bacteria</taxon>
        <taxon>Pseudomonadati</taxon>
        <taxon>Pseudomonadota</taxon>
        <taxon>Alphaproteobacteria</taxon>
        <taxon>Caulobacterales</taxon>
        <taxon>Caulobacteraceae</taxon>
        <taxon>Phenylobacterium</taxon>
    </lineage>
</organism>
<reference evidence="6" key="1">
    <citation type="submission" date="2018-05" db="EMBL/GenBank/DDBJ databases">
        <title>Genome sequencing of Phenylobacterium sp. HYN0004.</title>
        <authorList>
            <person name="Yi H."/>
            <person name="Baek C."/>
        </authorList>
    </citation>
    <scope>NUCLEOTIDE SEQUENCE [LARGE SCALE GENOMIC DNA]</scope>
    <source>
        <strain evidence="6">HYN0004</strain>
    </source>
</reference>
<dbReference type="Pfam" id="PF13087">
    <property type="entry name" value="AAA_12"/>
    <property type="match status" value="1"/>
</dbReference>
<gene>
    <name evidence="5" type="ORF">HYN04_09260</name>
</gene>
<dbReference type="InterPro" id="IPR045055">
    <property type="entry name" value="DNA2/NAM7-like"/>
</dbReference>
<keyword evidence="6" id="KW-1185">Reference proteome</keyword>
<dbReference type="Pfam" id="PF13086">
    <property type="entry name" value="AAA_11"/>
    <property type="match status" value="1"/>
</dbReference>
<evidence type="ECO:0000313" key="6">
    <source>
        <dbReference type="Proteomes" id="UP000247763"/>
    </source>
</evidence>
<dbReference type="Pfam" id="PF18741">
    <property type="entry name" value="MTES_1575"/>
    <property type="match status" value="1"/>
</dbReference>
<dbReference type="InterPro" id="IPR041679">
    <property type="entry name" value="DNA2/NAM7-like_C"/>
</dbReference>
<proteinExistence type="predicted"/>
<dbReference type="InterPro" id="IPR025103">
    <property type="entry name" value="DUF4011"/>
</dbReference>
<dbReference type="CDD" id="cd18808">
    <property type="entry name" value="SF1_C_Upf1"/>
    <property type="match status" value="1"/>
</dbReference>
<feature type="domain" description="DNA2/NAM7 helicase helicase" evidence="2">
    <location>
        <begin position="490"/>
        <end position="552"/>
    </location>
</feature>
<feature type="region of interest" description="Disordered" evidence="1">
    <location>
        <begin position="1821"/>
        <end position="1853"/>
    </location>
</feature>
<accession>A0A2Z3HYR4</accession>
<dbReference type="InterPro" id="IPR027417">
    <property type="entry name" value="P-loop_NTPase"/>
</dbReference>
<dbReference type="SUPFAM" id="SSF52540">
    <property type="entry name" value="P-loop containing nucleoside triphosphate hydrolases"/>
    <property type="match status" value="2"/>
</dbReference>
<dbReference type="InterPro" id="IPR047187">
    <property type="entry name" value="SF1_C_Upf1"/>
</dbReference>
<dbReference type="EMBL" id="CP029479">
    <property type="protein sequence ID" value="AWM77929.1"/>
    <property type="molecule type" value="Genomic_DNA"/>
</dbReference>
<evidence type="ECO:0000259" key="4">
    <source>
        <dbReference type="Pfam" id="PF18741"/>
    </source>
</evidence>
<evidence type="ECO:0000259" key="3">
    <source>
        <dbReference type="Pfam" id="PF13087"/>
    </source>
</evidence>
<dbReference type="FunFam" id="3.40.960.10:FF:000002">
    <property type="entry name" value="DNA helicase related protein"/>
    <property type="match status" value="1"/>
</dbReference>
<dbReference type="Gene3D" id="3.40.960.10">
    <property type="entry name" value="VSR Endonuclease"/>
    <property type="match status" value="1"/>
</dbReference>
<dbReference type="InterPro" id="IPR041677">
    <property type="entry name" value="DNA2/NAM7_AAA_11"/>
</dbReference>
<protein>
    <submittedName>
        <fullName evidence="5">Uncharacterized protein</fullName>
    </submittedName>
</protein>
<sequence length="1966" mass="216041">MVGESKRSTSPSVHSRLKILSFSPDHAEQSISSEISAPEAGHVSRPLLNKSLEELNGIVTRNFSNIAELDLVRCELVHRHTDGARRLLSSVEQQIVLLTDSKSTQDDTAVAPANSTSPRHPQIREWTDEAVAKLRSKLIDLSRRSPLIAFNHTSRSASQLRFVDERPDLLFEQLGSGSMGFEPLPGEEQTPADERTPTFGIAYERARLTDEEFLAATEKLGDAEGDARAWQDAERGLRNRVRQQLGLPKLDYGKGLDVAALARAHGFDPSYDLRMSDDGDVAAHHEDDQIRVLLIRKELDRRLRSIDDRATSHLRETGHHTLHVAFGFVQWFEDDESDVASHAPLLLLPVKLAKDDGRAKKDYRLSVWEGGLEVNVALVEKAREHWGLQLPSLRESETPESYFLRVKAVLAQGRRLTLRTYVTLSVLPPMILWRDLDPQKWPDGAFAGHRLLPGLVGAAEIAGVDGDDTLIDIDDPAFEARVPALITDADASQHKAIMDMAAGRDMAIEGPPGTGKSQTITNMIATALSQGKRVLFVAEKQAALRVVSDRLRVAGFGPLLLELHGDKASRAEVYAGVRERLGTMPQFNARALEEKRSELRRHRDLLRRYLSLVRTPLGKTGMTAHALAWREIRLRKLFDRDQVRAIESRWHFNGVSALERSTIREGREVLAQFGKALLATRPGEGSDATRWTMADKLHPFDQSAALEAATAAGQAASAVAGVAARLAELGIVLPGPGDDEILDASEQLSALPEFTCSDETIVGAALHHRSACLKLLSAQAEWQKQRDDIANDVERPESVDLAAAQRLAEALCVNRCPETLADARRIQVLHERLGALLAGAGRDLDRLSGRLADGAGTDTGKAEQVVLTLARLGKAKPSIGALLSNSLVDAVSDGVIAAASREAAALLAESDSVTSLIQAETLNADPAELEELSDTIESTGAMARLFSGRYKSAWRRASRICKGSVDRAQTASLLRRAASYIRARRTFHDDNKARPLFPAMLWDGHESDFASLAAARALIREAAAQLATLDEAGALRGWLAADETERQTLSASCDRLGGLLSEMTEAGLADVALSDLLNSCSDRSTEMRRIIEASTAMGLRDDAPYRRKVGGTIVDAVLLLHSSKDTFGAFHNQPMFSWLGDVAEPLHNLQTSLAELDALHSIGGPINIKALISGTATPVALISAVKACASDLRGVVASWETASDQLLDEAELDTADLCGELNWEQASTILRELGADQRGISLAADLLKYRAAVAACNLSPFADAATLQKVPADLIDDLYELVTVSKLLSSYLGGDGQELGRLGSLSLDAARQSFKKVDKDLHKLEAAAIVVRCLAETPPTGVGYGRKADFTELRLLESEVGLTRPRTPLRDVVHRAGRALQVLKPVWMMSPTSIAQFIRPGSLNFDLLIIDEASQMRPEFSVSCIMRADQFVVVGDANQLPPSDHFQVVGLDGRSDDGDGVGVDEGTESILDLANQRFRTKPRLKWHYRSQHESLIQFSNRQFYNRDLVVFPSPMANDDELMGVKCFYAPLFYPDTAYESSLNQREAELVIEQAFGLMQTHPERSIGIVAMNAQQTELLRNEFDRLIVEEERVRNYVEAFAGTIDEFFIKNLENVQGDERDIILISTVYGPDKNGVVRQNFGLMNREAGWRRLNVLVTRAKMSCRLITSLRPDDVKVTEKSSKGVIAFKSYLNYAHGGAHYDDASGGETDSDFELFVADALRRGGYDVVYQVGVEKFRIDLGVRHASCPVGFIAGIECDGAPYHSGLSVRDRDHIRQTILENLGWNIYRVWSTDWFADPARETAKLLSWLERVRERIARELGSKAQPDQVPKPNQRSAAAPVPPIESRPAVGASEGVVVSEATAADSLSGPREPRGRQLRSIGDFETYEAIRGNLYEIWRGEKFLGEVEVVRRANSAPRLYGDRAMTAQSEYEGRVEATGDAFTSFDLYAAMREVAYRSSREPLTE</sequence>
<feature type="domain" description="DNA2/NAM7 helicase-like C-terminal" evidence="3">
    <location>
        <begin position="1480"/>
        <end position="1668"/>
    </location>
</feature>
<dbReference type="Proteomes" id="UP000247763">
    <property type="component" value="Chromosome"/>
</dbReference>
<evidence type="ECO:0000256" key="1">
    <source>
        <dbReference type="SAM" id="MobiDB-lite"/>
    </source>
</evidence>
<dbReference type="GO" id="GO:0004386">
    <property type="term" value="F:helicase activity"/>
    <property type="evidence" value="ECO:0007669"/>
    <property type="project" value="InterPro"/>
</dbReference>
<evidence type="ECO:0000313" key="5">
    <source>
        <dbReference type="EMBL" id="AWM77929.1"/>
    </source>
</evidence>
<dbReference type="InterPro" id="IPR011335">
    <property type="entry name" value="Restrct_endonuc-II-like"/>
</dbReference>
<dbReference type="PANTHER" id="PTHR10887:SF495">
    <property type="entry name" value="HELICASE SENATAXIN ISOFORM X1-RELATED"/>
    <property type="match status" value="1"/>
</dbReference>